<name>A0ABU7XGB5_9HYPH</name>
<dbReference type="RefSeq" id="WP_332081433.1">
    <property type="nucleotide sequence ID" value="NZ_JAZHYN010000017.1"/>
</dbReference>
<accession>A0ABU7XGB5</accession>
<comment type="catalytic activity">
    <reaction evidence="1">
        <text>ATP + protein L-histidine = ADP + protein N-phospho-L-histidine.</text>
        <dbReference type="EC" id="2.7.13.3"/>
    </reaction>
</comment>
<dbReference type="CDD" id="cd00082">
    <property type="entry name" value="HisKA"/>
    <property type="match status" value="1"/>
</dbReference>
<evidence type="ECO:0000256" key="6">
    <source>
        <dbReference type="SAM" id="Phobius"/>
    </source>
</evidence>
<dbReference type="EMBL" id="JAZHYN010000017">
    <property type="protein sequence ID" value="MEF3366421.1"/>
    <property type="molecule type" value="Genomic_DNA"/>
</dbReference>
<dbReference type="Gene3D" id="1.10.287.130">
    <property type="match status" value="1"/>
</dbReference>
<dbReference type="PROSITE" id="PS50109">
    <property type="entry name" value="HIS_KIN"/>
    <property type="match status" value="1"/>
</dbReference>
<organism evidence="8 9">
    <name type="scientific">Methylocystis borbori</name>
    <dbReference type="NCBI Taxonomy" id="3118750"/>
    <lineage>
        <taxon>Bacteria</taxon>
        <taxon>Pseudomonadati</taxon>
        <taxon>Pseudomonadota</taxon>
        <taxon>Alphaproteobacteria</taxon>
        <taxon>Hyphomicrobiales</taxon>
        <taxon>Methylocystaceae</taxon>
        <taxon>Methylocystis</taxon>
    </lineage>
</organism>
<comment type="caution">
    <text evidence="8">The sequence shown here is derived from an EMBL/GenBank/DDBJ whole genome shotgun (WGS) entry which is preliminary data.</text>
</comment>
<keyword evidence="4" id="KW-0808">Transferase</keyword>
<dbReference type="SUPFAM" id="SSF55874">
    <property type="entry name" value="ATPase domain of HSP90 chaperone/DNA topoisomerase II/histidine kinase"/>
    <property type="match status" value="1"/>
</dbReference>
<dbReference type="InterPro" id="IPR003661">
    <property type="entry name" value="HisK_dim/P_dom"/>
</dbReference>
<dbReference type="PANTHER" id="PTHR42878:SF15">
    <property type="entry name" value="BACTERIOPHYTOCHROME"/>
    <property type="match status" value="1"/>
</dbReference>
<evidence type="ECO:0000256" key="4">
    <source>
        <dbReference type="ARBA" id="ARBA00022679"/>
    </source>
</evidence>
<reference evidence="8 9" key="1">
    <citation type="submission" date="2024-02" db="EMBL/GenBank/DDBJ databases">
        <authorList>
            <person name="Grouzdev D."/>
        </authorList>
    </citation>
    <scope>NUCLEOTIDE SEQUENCE [LARGE SCALE GENOMIC DNA]</scope>
    <source>
        <strain evidence="8 9">9N</strain>
    </source>
</reference>
<evidence type="ECO:0000256" key="5">
    <source>
        <dbReference type="ARBA" id="ARBA00022777"/>
    </source>
</evidence>
<keyword evidence="3" id="KW-0597">Phosphoprotein</keyword>
<proteinExistence type="predicted"/>
<dbReference type="InterPro" id="IPR050351">
    <property type="entry name" value="BphY/WalK/GraS-like"/>
</dbReference>
<dbReference type="InterPro" id="IPR036097">
    <property type="entry name" value="HisK_dim/P_sf"/>
</dbReference>
<feature type="transmembrane region" description="Helical" evidence="6">
    <location>
        <begin position="188"/>
        <end position="208"/>
    </location>
</feature>
<dbReference type="InterPro" id="IPR036890">
    <property type="entry name" value="HATPase_C_sf"/>
</dbReference>
<dbReference type="SUPFAM" id="SSF47384">
    <property type="entry name" value="Homodimeric domain of signal transducing histidine kinase"/>
    <property type="match status" value="1"/>
</dbReference>
<dbReference type="EC" id="2.7.13.3" evidence="2"/>
<keyword evidence="6" id="KW-1133">Transmembrane helix</keyword>
<evidence type="ECO:0000256" key="1">
    <source>
        <dbReference type="ARBA" id="ARBA00000085"/>
    </source>
</evidence>
<keyword evidence="8" id="KW-0067">ATP-binding</keyword>
<dbReference type="InterPro" id="IPR004358">
    <property type="entry name" value="Sig_transdc_His_kin-like_C"/>
</dbReference>
<evidence type="ECO:0000313" key="9">
    <source>
        <dbReference type="Proteomes" id="UP001350748"/>
    </source>
</evidence>
<keyword evidence="6" id="KW-0812">Transmembrane</keyword>
<dbReference type="InterPro" id="IPR003594">
    <property type="entry name" value="HATPase_dom"/>
</dbReference>
<dbReference type="Gene3D" id="3.30.565.10">
    <property type="entry name" value="Histidine kinase-like ATPase, C-terminal domain"/>
    <property type="match status" value="1"/>
</dbReference>
<dbReference type="PANTHER" id="PTHR42878">
    <property type="entry name" value="TWO-COMPONENT HISTIDINE KINASE"/>
    <property type="match status" value="1"/>
</dbReference>
<dbReference type="Pfam" id="PF02518">
    <property type="entry name" value="HATPase_c"/>
    <property type="match status" value="1"/>
</dbReference>
<dbReference type="InterPro" id="IPR007891">
    <property type="entry name" value="CHASE3"/>
</dbReference>
<feature type="domain" description="Histidine kinase" evidence="7">
    <location>
        <begin position="253"/>
        <end position="486"/>
    </location>
</feature>
<evidence type="ECO:0000313" key="8">
    <source>
        <dbReference type="EMBL" id="MEF3366421.1"/>
    </source>
</evidence>
<evidence type="ECO:0000259" key="7">
    <source>
        <dbReference type="PROSITE" id="PS50109"/>
    </source>
</evidence>
<keyword evidence="5" id="KW-0418">Kinase</keyword>
<dbReference type="Pfam" id="PF05227">
    <property type="entry name" value="CHASE3"/>
    <property type="match status" value="1"/>
</dbReference>
<feature type="transmembrane region" description="Helical" evidence="6">
    <location>
        <begin position="12"/>
        <end position="33"/>
    </location>
</feature>
<protein>
    <recommendedName>
        <fullName evidence="2">histidine kinase</fullName>
        <ecNumber evidence="2">2.7.13.3</ecNumber>
    </recommendedName>
</protein>
<dbReference type="Proteomes" id="UP001350748">
    <property type="component" value="Unassembled WGS sequence"/>
</dbReference>
<keyword evidence="9" id="KW-1185">Reference proteome</keyword>
<evidence type="ECO:0000256" key="2">
    <source>
        <dbReference type="ARBA" id="ARBA00012438"/>
    </source>
</evidence>
<keyword evidence="6" id="KW-0472">Membrane</keyword>
<dbReference type="PRINTS" id="PR00344">
    <property type="entry name" value="BCTRLSENSOR"/>
</dbReference>
<dbReference type="SMART" id="SM00388">
    <property type="entry name" value="HisKA"/>
    <property type="match status" value="1"/>
</dbReference>
<dbReference type="InterPro" id="IPR005467">
    <property type="entry name" value="His_kinase_dom"/>
</dbReference>
<dbReference type="CDD" id="cd19410">
    <property type="entry name" value="HK9-like_sensor"/>
    <property type="match status" value="1"/>
</dbReference>
<evidence type="ECO:0000256" key="3">
    <source>
        <dbReference type="ARBA" id="ARBA00022553"/>
    </source>
</evidence>
<dbReference type="GO" id="GO:0005524">
    <property type="term" value="F:ATP binding"/>
    <property type="evidence" value="ECO:0007669"/>
    <property type="project" value="UniProtKB-KW"/>
</dbReference>
<sequence length="493" mass="53918">MPLLHSKAGQRSLAALAAGASVLVFTVGAAIVLDESTKLHMERLLQLEDLRHAVLGSLSVLKDAETGQRGFLLTEQSEYLAPYESAMTREKGVFEELARICAILPEVCGDDLLRLQKVRNEKLAELRETVELSQNGDRTRALSILAMHRGKLLMDEARERVSKIVERAESLINGESSLLQEATRRVRWISMTGAVLIAGFAIMSLRILNSFVNDAIKAREFADALNASLEKRVAERTADLSRANEEIQRFAYVVTHDLRAPLVNIMGFTAELERNIEAVRPLAAHVAAADKEIFEDALFHEIPEALSFIRSSTNKMDGLIGAILKLSREGQRKLSSEPIDANALFERATAALAHQITVSDAEVTIAPALPSVISDRLALEQIFTNLLDNAIKYSKPGEPNRVTVSGFVDKGGLAVFEISDLGRGIASSDHDRIFEMFRRAGRGDVEGEGIGLAHVRATVRRLGGDITVDSELGQGARFRVKIPVNGVLSQGDK</sequence>
<dbReference type="SMART" id="SM00387">
    <property type="entry name" value="HATPase_c"/>
    <property type="match status" value="1"/>
</dbReference>
<gene>
    <name evidence="8" type="ORF">V3H18_07730</name>
</gene>
<keyword evidence="8" id="KW-0547">Nucleotide-binding</keyword>